<dbReference type="EMBL" id="JAHOPB010000001">
    <property type="protein sequence ID" value="MBU8873489.1"/>
    <property type="molecule type" value="Genomic_DNA"/>
</dbReference>
<organism evidence="4 5">
    <name type="scientific">Reyranella humidisoli</name>
    <dbReference type="NCBI Taxonomy" id="2849149"/>
    <lineage>
        <taxon>Bacteria</taxon>
        <taxon>Pseudomonadati</taxon>
        <taxon>Pseudomonadota</taxon>
        <taxon>Alphaproteobacteria</taxon>
        <taxon>Hyphomicrobiales</taxon>
        <taxon>Reyranellaceae</taxon>
        <taxon>Reyranella</taxon>
    </lineage>
</organism>
<keyword evidence="1" id="KW-0813">Transport</keyword>
<dbReference type="RefSeq" id="WP_216957728.1">
    <property type="nucleotide sequence ID" value="NZ_JAHOPB010000001.1"/>
</dbReference>
<sequence>MGIEEQWNNAANVLVALITTYGLRVVGAIIILCVGWMTSRLLYTAVVRLCQKTPRIDRTVALFLGNAARYTVLVFTFVAVLTTFGIATTSFVAVLGALGIAIGLALQGTLSNLAAGIMLVVFRPFHIGDRVETGGVTGIAREINLFFTEIDGDDNTRVIIPNGKLWGEIVKVPTRNDTARLEFRVPRPANEDVGTAISRLRSLIERDHRVLNIGAIGIDTLEADKYTLAAQVWVQRDAATPFKFDLNRSIKEEFDRKPPAMVERRVG</sequence>
<dbReference type="InterPro" id="IPR006685">
    <property type="entry name" value="MscS_channel_2nd"/>
</dbReference>
<keyword evidence="1" id="KW-0407">Ion channel</keyword>
<evidence type="ECO:0000259" key="2">
    <source>
        <dbReference type="Pfam" id="PF00924"/>
    </source>
</evidence>
<dbReference type="PANTHER" id="PTHR30221:SF1">
    <property type="entry name" value="SMALL-CONDUCTANCE MECHANOSENSITIVE CHANNEL"/>
    <property type="match status" value="1"/>
</dbReference>
<feature type="transmembrane region" description="Helical" evidence="1">
    <location>
        <begin position="93"/>
        <end position="122"/>
    </location>
</feature>
<keyword evidence="1" id="KW-0812">Transmembrane</keyword>
<reference evidence="4 5" key="1">
    <citation type="submission" date="2021-06" db="EMBL/GenBank/DDBJ databases">
        <authorList>
            <person name="Lee D.H."/>
        </authorList>
    </citation>
    <scope>NUCLEOTIDE SEQUENCE [LARGE SCALE GENOMIC DNA]</scope>
    <source>
        <strain evidence="4 5">MMS21-HV4-11</strain>
    </source>
</reference>
<comment type="function">
    <text evidence="1">Mechanosensitive channel that participates in the regulation of osmotic pressure changes within the cell, opening in response to stretch forces in the membrane lipid bilayer, without the need for other proteins. Contributes to normal resistance to hypoosmotic shock. Forms an ion channel of 1.0 nanosiemens conductance with a slight preference for anions.</text>
</comment>
<comment type="caution">
    <text evidence="1">Lacks conserved residue(s) required for the propagation of feature annotation.</text>
</comment>
<keyword evidence="1" id="KW-1003">Cell membrane</keyword>
<proteinExistence type="inferred from homology"/>
<keyword evidence="5" id="KW-1185">Reference proteome</keyword>
<keyword evidence="1" id="KW-0406">Ion transport</keyword>
<dbReference type="PANTHER" id="PTHR30221">
    <property type="entry name" value="SMALL-CONDUCTANCE MECHANOSENSITIVE CHANNEL"/>
    <property type="match status" value="1"/>
</dbReference>
<comment type="caution">
    <text evidence="4">The sequence shown here is derived from an EMBL/GenBank/DDBJ whole genome shotgun (WGS) entry which is preliminary data.</text>
</comment>
<comment type="subunit">
    <text evidence="1">Homoheptamer.</text>
</comment>
<protein>
    <recommendedName>
        <fullName evidence="1">Small-conductance mechanosensitive channel</fullName>
    </recommendedName>
</protein>
<dbReference type="Pfam" id="PF05552">
    <property type="entry name" value="MS_channel_1st_1"/>
    <property type="match status" value="1"/>
</dbReference>
<dbReference type="InterPro" id="IPR008910">
    <property type="entry name" value="MSC_TM_helix"/>
</dbReference>
<evidence type="ECO:0000259" key="3">
    <source>
        <dbReference type="Pfam" id="PF21088"/>
    </source>
</evidence>
<feature type="domain" description="Mechanosensitive ion channel MscS" evidence="2">
    <location>
        <begin position="109"/>
        <end position="169"/>
    </location>
</feature>
<keyword evidence="1" id="KW-0997">Cell inner membrane</keyword>
<accession>A0ABS6IFX6</accession>
<feature type="transmembrane region" description="Helical" evidence="1">
    <location>
        <begin position="67"/>
        <end position="87"/>
    </location>
</feature>
<gene>
    <name evidence="4" type="ORF">KQ910_06920</name>
</gene>
<dbReference type="InterPro" id="IPR045275">
    <property type="entry name" value="MscS_archaea/bacteria_type"/>
</dbReference>
<evidence type="ECO:0000313" key="5">
    <source>
        <dbReference type="Proteomes" id="UP000727907"/>
    </source>
</evidence>
<evidence type="ECO:0000256" key="1">
    <source>
        <dbReference type="RuleBase" id="RU369025"/>
    </source>
</evidence>
<name>A0ABS6IFX6_9HYPH</name>
<feature type="domain" description="Mechanosensitive ion channel transmembrane helices 2/3" evidence="3">
    <location>
        <begin position="68"/>
        <end position="107"/>
    </location>
</feature>
<evidence type="ECO:0000313" key="4">
    <source>
        <dbReference type="EMBL" id="MBU8873489.1"/>
    </source>
</evidence>
<dbReference type="Pfam" id="PF21088">
    <property type="entry name" value="MS_channel_1st"/>
    <property type="match status" value="1"/>
</dbReference>
<comment type="subcellular location">
    <subcellularLocation>
        <location evidence="1">Cell inner membrane</location>
        <topology evidence="1">Multi-pass membrane protein</topology>
    </subcellularLocation>
</comment>
<dbReference type="InterPro" id="IPR049142">
    <property type="entry name" value="MS_channel_1st"/>
</dbReference>
<keyword evidence="1" id="KW-1133">Transmembrane helix</keyword>
<keyword evidence="1" id="KW-0472">Membrane</keyword>
<dbReference type="Pfam" id="PF00924">
    <property type="entry name" value="MS_channel_2nd"/>
    <property type="match status" value="1"/>
</dbReference>
<comment type="similarity">
    <text evidence="1">Belongs to the MscS (TC 1.A.23) family.</text>
</comment>
<feature type="transmembrane region" description="Helical" evidence="1">
    <location>
        <begin position="25"/>
        <end position="46"/>
    </location>
</feature>
<dbReference type="Proteomes" id="UP000727907">
    <property type="component" value="Unassembled WGS sequence"/>
</dbReference>